<name>A0A3D8RWL4_9HELO</name>
<proteinExistence type="predicted"/>
<evidence type="ECO:0000313" key="1">
    <source>
        <dbReference type="EMBL" id="RDW78472.1"/>
    </source>
</evidence>
<keyword evidence="2" id="KW-1185">Reference proteome</keyword>
<reference evidence="1 2" key="1">
    <citation type="journal article" date="2018" name="IMA Fungus">
        <title>IMA Genome-F 9: Draft genome sequence of Annulohypoxylon stygium, Aspergillus mulundensis, Berkeleyomyces basicola (syn. Thielaviopsis basicola), Ceratocystis smalleyi, two Cercospora beticola strains, Coleophoma cylindrospora, Fusarium fracticaudum, Phialophora cf. hyalina, and Morchella septimelata.</title>
        <authorList>
            <person name="Wingfield B.D."/>
            <person name="Bills G.F."/>
            <person name="Dong Y."/>
            <person name="Huang W."/>
            <person name="Nel W.J."/>
            <person name="Swalarsk-Parry B.S."/>
            <person name="Vaghefi N."/>
            <person name="Wilken P.M."/>
            <person name="An Z."/>
            <person name="de Beer Z.W."/>
            <person name="De Vos L."/>
            <person name="Chen L."/>
            <person name="Duong T.A."/>
            <person name="Gao Y."/>
            <person name="Hammerbacher A."/>
            <person name="Kikkert J.R."/>
            <person name="Li Y."/>
            <person name="Li H."/>
            <person name="Li K."/>
            <person name="Li Q."/>
            <person name="Liu X."/>
            <person name="Ma X."/>
            <person name="Naidoo K."/>
            <person name="Pethybridge S.J."/>
            <person name="Sun J."/>
            <person name="Steenkamp E.T."/>
            <person name="van der Nest M.A."/>
            <person name="van Wyk S."/>
            <person name="Wingfield M.J."/>
            <person name="Xiong C."/>
            <person name="Yue Q."/>
            <person name="Zhang X."/>
        </authorList>
    </citation>
    <scope>NUCLEOTIDE SEQUENCE [LARGE SCALE GENOMIC DNA]</scope>
    <source>
        <strain evidence="1 2">BP5796</strain>
    </source>
</reference>
<evidence type="ECO:0000313" key="2">
    <source>
        <dbReference type="Proteomes" id="UP000256328"/>
    </source>
</evidence>
<sequence>MPPLAEDHAGATIQPRRESQDAAARLTAGCHSTPIVLRSTQLTELNIPNIGGLHAPPIASVPSQVPARFAPELPVHVATAILAYRREKPAYYLPICRCDPLFDANHQYLFHATRPAHVAKSERYAGDPTKLVVTLQAGTLPPQHCPFDSAVKRKEAMSLFAFDIEMEHVPDSTAQTHLF</sequence>
<protein>
    <submittedName>
        <fullName evidence="1">Uncharacterized protein</fullName>
    </submittedName>
</protein>
<accession>A0A3D8RWL4</accession>
<dbReference type="Proteomes" id="UP000256328">
    <property type="component" value="Unassembled WGS sequence"/>
</dbReference>
<gene>
    <name evidence="1" type="ORF">BP5796_06324</name>
</gene>
<dbReference type="EMBL" id="PDLN01000008">
    <property type="protein sequence ID" value="RDW78472.1"/>
    <property type="molecule type" value="Genomic_DNA"/>
</dbReference>
<organism evidence="1 2">
    <name type="scientific">Coleophoma crateriformis</name>
    <dbReference type="NCBI Taxonomy" id="565419"/>
    <lineage>
        <taxon>Eukaryota</taxon>
        <taxon>Fungi</taxon>
        <taxon>Dikarya</taxon>
        <taxon>Ascomycota</taxon>
        <taxon>Pezizomycotina</taxon>
        <taxon>Leotiomycetes</taxon>
        <taxon>Helotiales</taxon>
        <taxon>Dermateaceae</taxon>
        <taxon>Coleophoma</taxon>
    </lineage>
</organism>
<dbReference type="AlphaFoldDB" id="A0A3D8RWL4"/>
<comment type="caution">
    <text evidence="1">The sequence shown here is derived from an EMBL/GenBank/DDBJ whole genome shotgun (WGS) entry which is preliminary data.</text>
</comment>